<keyword evidence="3" id="KW-1185">Reference proteome</keyword>
<dbReference type="Proteomes" id="UP000023152">
    <property type="component" value="Unassembled WGS sequence"/>
</dbReference>
<feature type="region of interest" description="Disordered" evidence="1">
    <location>
        <begin position="1"/>
        <end position="95"/>
    </location>
</feature>
<protein>
    <submittedName>
        <fullName evidence="2">Uncharacterized protein</fullName>
    </submittedName>
</protein>
<sequence>MSEHILKELDENISDKPLSEISSNNEPSNQDSERNIINKDSRSTEEESKTIDGISMNELNEEKTDGSNTERYRKKNVRERSPHDDAGADEEQLETMTIPLSSVSKVKKDSYKRKASVPNLPTMHSPKRAVSVMIANPPTVDTVSDGEVVKKRDIRTQTVGHFTDQISIGSGSVYATYQSSTPVPSTSQQNTAFPFNNINNNNNNNNNHLTNPFFFHNGKIFQINPRRSIAQRTIQSRHLLATEHNHMPLVDVEMDMWSPLQGTMSLNDTLEEQAVVSPLSVAMDHKIDAISPLSLSPELHPTTHIIHTASITADRTASQFNALPAIDTLTGHLNGVTHRNVYTIFIVVILLYKYIYT</sequence>
<reference evidence="2 3" key="1">
    <citation type="journal article" date="2013" name="Curr. Biol.">
        <title>The Genome of the Foraminiferan Reticulomyxa filosa.</title>
        <authorList>
            <person name="Glockner G."/>
            <person name="Hulsmann N."/>
            <person name="Schleicher M."/>
            <person name="Noegel A.A."/>
            <person name="Eichinger L."/>
            <person name="Gallinger C."/>
            <person name="Pawlowski J."/>
            <person name="Sierra R."/>
            <person name="Euteneuer U."/>
            <person name="Pillet L."/>
            <person name="Moustafa A."/>
            <person name="Platzer M."/>
            <person name="Groth M."/>
            <person name="Szafranski K."/>
            <person name="Schliwa M."/>
        </authorList>
    </citation>
    <scope>NUCLEOTIDE SEQUENCE [LARGE SCALE GENOMIC DNA]</scope>
</reference>
<feature type="compositionally biased region" description="Basic and acidic residues" evidence="1">
    <location>
        <begin position="31"/>
        <end position="50"/>
    </location>
</feature>
<gene>
    <name evidence="2" type="ORF">RFI_05913</name>
</gene>
<name>X6NZ05_RETFI</name>
<feature type="compositionally biased region" description="Basic and acidic residues" evidence="1">
    <location>
        <begin position="60"/>
        <end position="71"/>
    </location>
</feature>
<feature type="compositionally biased region" description="Basic and acidic residues" evidence="1">
    <location>
        <begin position="1"/>
        <end position="18"/>
    </location>
</feature>
<comment type="caution">
    <text evidence="2">The sequence shown here is derived from an EMBL/GenBank/DDBJ whole genome shotgun (WGS) entry which is preliminary data.</text>
</comment>
<evidence type="ECO:0000313" key="2">
    <source>
        <dbReference type="EMBL" id="ETO31206.1"/>
    </source>
</evidence>
<dbReference type="AlphaFoldDB" id="X6NZ05"/>
<proteinExistence type="predicted"/>
<evidence type="ECO:0000313" key="3">
    <source>
        <dbReference type="Proteomes" id="UP000023152"/>
    </source>
</evidence>
<organism evidence="2 3">
    <name type="scientific">Reticulomyxa filosa</name>
    <dbReference type="NCBI Taxonomy" id="46433"/>
    <lineage>
        <taxon>Eukaryota</taxon>
        <taxon>Sar</taxon>
        <taxon>Rhizaria</taxon>
        <taxon>Retaria</taxon>
        <taxon>Foraminifera</taxon>
        <taxon>Monothalamids</taxon>
        <taxon>Reticulomyxidae</taxon>
        <taxon>Reticulomyxa</taxon>
    </lineage>
</organism>
<accession>X6NZ05</accession>
<feature type="compositionally biased region" description="Polar residues" evidence="1">
    <location>
        <begin position="20"/>
        <end position="30"/>
    </location>
</feature>
<evidence type="ECO:0000256" key="1">
    <source>
        <dbReference type="SAM" id="MobiDB-lite"/>
    </source>
</evidence>
<dbReference type="EMBL" id="ASPP01005076">
    <property type="protein sequence ID" value="ETO31206.1"/>
    <property type="molecule type" value="Genomic_DNA"/>
</dbReference>